<evidence type="ECO:0000256" key="1">
    <source>
        <dbReference type="ARBA" id="ARBA00004651"/>
    </source>
</evidence>
<feature type="transmembrane region" description="Helical" evidence="6">
    <location>
        <begin position="154"/>
        <end position="173"/>
    </location>
</feature>
<reference evidence="8 9" key="1">
    <citation type="journal article" date="2019" name="Environ. Microbiol.">
        <title>Species interactions and distinct microbial communities in high Arctic permafrost affected cryosols are associated with the CH4 and CO2 gas fluxes.</title>
        <authorList>
            <person name="Altshuler I."/>
            <person name="Hamel J."/>
            <person name="Turney S."/>
            <person name="Magnuson E."/>
            <person name="Levesque R."/>
            <person name="Greer C."/>
            <person name="Whyte L.G."/>
        </authorList>
    </citation>
    <scope>NUCLEOTIDE SEQUENCE [LARGE SCALE GENOMIC DNA]</scope>
    <source>
        <strain evidence="8 9">S9.3B</strain>
    </source>
</reference>
<keyword evidence="5 6" id="KW-0472">Membrane</keyword>
<keyword evidence="4 6" id="KW-1133">Transmembrane helix</keyword>
<evidence type="ECO:0000313" key="9">
    <source>
        <dbReference type="Proteomes" id="UP000317078"/>
    </source>
</evidence>
<comment type="caution">
    <text evidence="8">The sequence shown here is derived from an EMBL/GenBank/DDBJ whole genome shotgun (WGS) entry which is preliminary data.</text>
</comment>
<evidence type="ECO:0000256" key="5">
    <source>
        <dbReference type="ARBA" id="ARBA00023136"/>
    </source>
</evidence>
<evidence type="ECO:0000256" key="2">
    <source>
        <dbReference type="ARBA" id="ARBA00022475"/>
    </source>
</evidence>
<dbReference type="PANTHER" id="PTHR36506:SF1">
    <property type="entry name" value="PREFLAGELLIN PEPTIDASE"/>
    <property type="match status" value="1"/>
</dbReference>
<evidence type="ECO:0000256" key="6">
    <source>
        <dbReference type="SAM" id="Phobius"/>
    </source>
</evidence>
<name>A0A502GDN3_9PROT</name>
<keyword evidence="2" id="KW-1003">Cell membrane</keyword>
<feature type="transmembrane region" description="Helical" evidence="6">
    <location>
        <begin position="124"/>
        <end position="142"/>
    </location>
</feature>
<gene>
    <name evidence="8" type="ORF">EAH89_05860</name>
</gene>
<dbReference type="GO" id="GO:0005886">
    <property type="term" value="C:plasma membrane"/>
    <property type="evidence" value="ECO:0007669"/>
    <property type="project" value="UniProtKB-SubCell"/>
</dbReference>
<dbReference type="EMBL" id="RCZP01000003">
    <property type="protein sequence ID" value="TPG59752.1"/>
    <property type="molecule type" value="Genomic_DNA"/>
</dbReference>
<dbReference type="InterPro" id="IPR052218">
    <property type="entry name" value="Preflagellin_Peptidase"/>
</dbReference>
<keyword evidence="9" id="KW-1185">Reference proteome</keyword>
<feature type="domain" description="Prepilin type IV endopeptidase peptidase" evidence="7">
    <location>
        <begin position="14"/>
        <end position="113"/>
    </location>
</feature>
<dbReference type="RefSeq" id="WP_140881850.1">
    <property type="nucleotide sequence ID" value="NZ_RCZP01000003.1"/>
</dbReference>
<keyword evidence="3 6" id="KW-0812">Transmembrane</keyword>
<protein>
    <submittedName>
        <fullName evidence="8">Peptidase A24</fullName>
    </submittedName>
</protein>
<feature type="transmembrane region" description="Helical" evidence="6">
    <location>
        <begin position="85"/>
        <end position="118"/>
    </location>
</feature>
<evidence type="ECO:0000313" key="8">
    <source>
        <dbReference type="EMBL" id="TPG59752.1"/>
    </source>
</evidence>
<dbReference type="InterPro" id="IPR000045">
    <property type="entry name" value="Prepilin_IV_endopep_pep"/>
</dbReference>
<accession>A0A502GDN3</accession>
<evidence type="ECO:0000256" key="3">
    <source>
        <dbReference type="ARBA" id="ARBA00022692"/>
    </source>
</evidence>
<evidence type="ECO:0000259" key="7">
    <source>
        <dbReference type="Pfam" id="PF01478"/>
    </source>
</evidence>
<dbReference type="AlphaFoldDB" id="A0A502GDN3"/>
<evidence type="ECO:0000256" key="4">
    <source>
        <dbReference type="ARBA" id="ARBA00022989"/>
    </source>
</evidence>
<comment type="subcellular location">
    <subcellularLocation>
        <location evidence="1">Cell membrane</location>
        <topology evidence="1">Multi-pass membrane protein</topology>
    </subcellularLocation>
</comment>
<dbReference type="Gene3D" id="1.20.120.1220">
    <property type="match status" value="1"/>
</dbReference>
<dbReference type="Pfam" id="PF01478">
    <property type="entry name" value="Peptidase_A24"/>
    <property type="match status" value="1"/>
</dbReference>
<dbReference type="Proteomes" id="UP000317078">
    <property type="component" value="Unassembled WGS sequence"/>
</dbReference>
<organism evidence="8 9">
    <name type="scientific">Muricoccus nepalensis</name>
    <dbReference type="NCBI Taxonomy" id="1854500"/>
    <lineage>
        <taxon>Bacteria</taxon>
        <taxon>Pseudomonadati</taxon>
        <taxon>Pseudomonadota</taxon>
        <taxon>Alphaproteobacteria</taxon>
        <taxon>Acetobacterales</taxon>
        <taxon>Roseomonadaceae</taxon>
        <taxon>Muricoccus</taxon>
    </lineage>
</organism>
<dbReference type="PANTHER" id="PTHR36506">
    <property type="entry name" value="PREFLAGELLIN PEPTIDASE"/>
    <property type="match status" value="1"/>
</dbReference>
<proteinExistence type="predicted"/>
<sequence length="174" mass="17129">MTPGFHYFLALAAALPLAAAAISDVATRTLPDRAALAVAALGLAARLPEGAASLLWSLAAAAAVFGGCFLLWLRGWLGGGDAKLLPAVALLVPAAAVPALLLAVAMAGGVLAVAYLALPHLLPAALPALPGRGGALAARLRAVEARRLRRGAPLPYGVAIGAGALAATLLASGR</sequence>
<feature type="transmembrane region" description="Helical" evidence="6">
    <location>
        <begin position="54"/>
        <end position="73"/>
    </location>
</feature>
<dbReference type="GO" id="GO:0004190">
    <property type="term" value="F:aspartic-type endopeptidase activity"/>
    <property type="evidence" value="ECO:0007669"/>
    <property type="project" value="InterPro"/>
</dbReference>